<gene>
    <name evidence="1" type="ORF">F383_36274</name>
</gene>
<proteinExistence type="predicted"/>
<accession>A0A0B0ND96</accession>
<evidence type="ECO:0000313" key="1">
    <source>
        <dbReference type="EMBL" id="KHG09031.1"/>
    </source>
</evidence>
<protein>
    <submittedName>
        <fullName evidence="1">Uncharacterized protein</fullName>
    </submittedName>
</protein>
<keyword evidence="2" id="KW-1185">Reference proteome</keyword>
<dbReference type="EMBL" id="JRRC01521477">
    <property type="protein sequence ID" value="KHG09031.1"/>
    <property type="molecule type" value="Genomic_DNA"/>
</dbReference>
<comment type="caution">
    <text evidence="1">The sequence shown here is derived from an EMBL/GenBank/DDBJ whole genome shotgun (WGS) entry which is preliminary data.</text>
</comment>
<dbReference type="Proteomes" id="UP000032142">
    <property type="component" value="Unassembled WGS sequence"/>
</dbReference>
<dbReference type="AlphaFoldDB" id="A0A0B0ND96"/>
<name>A0A0B0ND96_GOSAR</name>
<sequence>MMPLTIYPRHFLHSDWYSICLDTENLSSPSFHHQRVCRPLHQSGHKCSPPL</sequence>
<reference evidence="2" key="1">
    <citation type="submission" date="2014-09" db="EMBL/GenBank/DDBJ databases">
        <authorList>
            <person name="Mudge J."/>
            <person name="Ramaraj T."/>
            <person name="Lindquist I.E."/>
            <person name="Bharti A.K."/>
            <person name="Sundararajan A."/>
            <person name="Cameron C.T."/>
            <person name="Woodward J.E."/>
            <person name="May G.D."/>
            <person name="Brubaker C."/>
            <person name="Broadhvest J."/>
            <person name="Wilkins T.A."/>
        </authorList>
    </citation>
    <scope>NUCLEOTIDE SEQUENCE</scope>
    <source>
        <strain evidence="2">cv. AKA8401</strain>
    </source>
</reference>
<evidence type="ECO:0000313" key="2">
    <source>
        <dbReference type="Proteomes" id="UP000032142"/>
    </source>
</evidence>
<organism evidence="1 2">
    <name type="scientific">Gossypium arboreum</name>
    <name type="common">Tree cotton</name>
    <name type="synonym">Gossypium nanking</name>
    <dbReference type="NCBI Taxonomy" id="29729"/>
    <lineage>
        <taxon>Eukaryota</taxon>
        <taxon>Viridiplantae</taxon>
        <taxon>Streptophyta</taxon>
        <taxon>Embryophyta</taxon>
        <taxon>Tracheophyta</taxon>
        <taxon>Spermatophyta</taxon>
        <taxon>Magnoliopsida</taxon>
        <taxon>eudicotyledons</taxon>
        <taxon>Gunneridae</taxon>
        <taxon>Pentapetalae</taxon>
        <taxon>rosids</taxon>
        <taxon>malvids</taxon>
        <taxon>Malvales</taxon>
        <taxon>Malvaceae</taxon>
        <taxon>Malvoideae</taxon>
        <taxon>Gossypium</taxon>
    </lineage>
</organism>